<name>A0AAE5LRQ0_CLOBE</name>
<evidence type="ECO:0000313" key="2">
    <source>
        <dbReference type="Proteomes" id="UP000822184"/>
    </source>
</evidence>
<dbReference type="Proteomes" id="UP000822184">
    <property type="component" value="Unassembled WGS sequence"/>
</dbReference>
<dbReference type="EMBL" id="JABTDW010000001">
    <property type="protein sequence ID" value="NSB15955.1"/>
    <property type="molecule type" value="Genomic_DNA"/>
</dbReference>
<dbReference type="InterPro" id="IPR021223">
    <property type="entry name" value="AbiGi"/>
</dbReference>
<proteinExistence type="predicted"/>
<accession>A0AAE5LRQ0</accession>
<organism evidence="1 2">
    <name type="scientific">Clostridium beijerinckii</name>
    <name type="common">Clostridium MP</name>
    <dbReference type="NCBI Taxonomy" id="1520"/>
    <lineage>
        <taxon>Bacteria</taxon>
        <taxon>Bacillati</taxon>
        <taxon>Bacillota</taxon>
        <taxon>Clostridia</taxon>
        <taxon>Eubacteriales</taxon>
        <taxon>Clostridiaceae</taxon>
        <taxon>Clostridium</taxon>
    </lineage>
</organism>
<reference evidence="1" key="1">
    <citation type="submission" date="2020-06" db="EMBL/GenBank/DDBJ databases">
        <title>Genomic insights into acetone-butanol-ethanol (ABE) fermentation by sequencing solventogenic clostridia strains.</title>
        <authorList>
            <person name="Brown S."/>
        </authorList>
    </citation>
    <scope>NUCLEOTIDE SEQUENCE</scope>
    <source>
        <strain evidence="1">DJ123</strain>
    </source>
</reference>
<gene>
    <name evidence="1" type="ORF">BCD95_004214</name>
</gene>
<dbReference type="AlphaFoldDB" id="A0AAE5LRQ0"/>
<protein>
    <recommendedName>
        <fullName evidence="3">Abortive phage resistance protein AbiGi, antitoxin</fullName>
    </recommendedName>
</protein>
<dbReference type="Pfam" id="PF10899">
    <property type="entry name" value="AbiGi"/>
    <property type="match status" value="1"/>
</dbReference>
<comment type="caution">
    <text evidence="1">The sequence shown here is derived from an EMBL/GenBank/DDBJ whole genome shotgun (WGS) entry which is preliminary data.</text>
</comment>
<sequence>MENKDIIRVKNIEEKNENVPRSKQSANVLFKFMKELRFLKEILENKAIIPRYYEESIEYLKISELEKIVFPMVCFCDINVSRLKEHVQYYGKFGIGLNKKWGINKGIQCINYINPESEIRKDFTYLFTKAFNQIDEDDSLVEYNSYLLNNLLFMKPLAGRMLRNNKYDKKNFTDEREWRYVPKIEDNDKIQLIIPPIFVGQLAVYNTYSDALKKLKNLWLTFKYEDIEYLMVASKMDRKRLVDFIIENNNVCCSDAQKYELISKIMVYNVISKDW</sequence>
<evidence type="ECO:0000313" key="1">
    <source>
        <dbReference type="EMBL" id="NSB15955.1"/>
    </source>
</evidence>
<evidence type="ECO:0008006" key="3">
    <source>
        <dbReference type="Google" id="ProtNLM"/>
    </source>
</evidence>
<dbReference type="RefSeq" id="WP_077854223.1">
    <property type="nucleotide sequence ID" value="NZ_JABTDW010000001.1"/>
</dbReference>